<proteinExistence type="predicted"/>
<dbReference type="Pfam" id="PF00856">
    <property type="entry name" value="SET"/>
    <property type="match status" value="1"/>
</dbReference>
<dbReference type="AlphaFoldDB" id="Q3AQH3"/>
<dbReference type="KEGG" id="cch:Cag_1496"/>
<sequence length="162" mass="18137">MPPLFSAECLTPDSFNCLLIIAAVVLLLGIVLGFVVALKAPWIHRKTVIAKASTVSGRGVFALVNFREGDIIERCPALEVRDRDVDGELLNYVFYGSTEQHRLVAMGNGMLFNHDNNPNVAYYREDTPLGAELVLYALRNIRKGEELFYSYGEAWWATRQNG</sequence>
<organism evidence="3">
    <name type="scientific">Chlorobium chlorochromatii (strain CaD3)</name>
    <dbReference type="NCBI Taxonomy" id="340177"/>
    <lineage>
        <taxon>Bacteria</taxon>
        <taxon>Pseudomonadati</taxon>
        <taxon>Chlorobiota</taxon>
        <taxon>Chlorobiia</taxon>
        <taxon>Chlorobiales</taxon>
        <taxon>Chlorobiaceae</taxon>
        <taxon>Chlorobium/Pelodictyon group</taxon>
        <taxon>Chlorobium</taxon>
    </lineage>
</organism>
<evidence type="ECO:0000313" key="3">
    <source>
        <dbReference type="EMBL" id="ABB28752.1"/>
    </source>
</evidence>
<dbReference type="STRING" id="340177.Cag_1496"/>
<reference evidence="3" key="1">
    <citation type="submission" date="2005-08" db="EMBL/GenBank/DDBJ databases">
        <title>Complete sequence of Chlorobium chlorochromatii CaD3.</title>
        <authorList>
            <person name="Copeland A."/>
            <person name="Lucas S."/>
            <person name="Lapidus A."/>
            <person name="Barry K."/>
            <person name="Detter J.C."/>
            <person name="Glavina T."/>
            <person name="Hammon N."/>
            <person name="Israni S."/>
            <person name="Pitluck S."/>
            <person name="Bryant D."/>
            <person name="Schmutz J."/>
            <person name="Larimer F."/>
            <person name="Land M."/>
            <person name="Kyrpides N."/>
            <person name="Ivanova N."/>
            <person name="Richardson P."/>
        </authorList>
    </citation>
    <scope>NUCLEOTIDE SEQUENCE [LARGE SCALE GENOMIC DNA]</scope>
    <source>
        <strain evidence="3">CaD3</strain>
    </source>
</reference>
<protein>
    <submittedName>
        <fullName evidence="3">Nuclear protein SET</fullName>
    </submittedName>
</protein>
<feature type="domain" description="SET" evidence="2">
    <location>
        <begin position="45"/>
        <end position="152"/>
    </location>
</feature>
<dbReference type="InterPro" id="IPR046341">
    <property type="entry name" value="SET_dom_sf"/>
</dbReference>
<dbReference type="HOGENOM" id="CLU_124044_1_0_10"/>
<evidence type="ECO:0000256" key="1">
    <source>
        <dbReference type="SAM" id="Phobius"/>
    </source>
</evidence>
<gene>
    <name evidence="3" type="ordered locus">Cag_1496</name>
</gene>
<dbReference type="PROSITE" id="PS50280">
    <property type="entry name" value="SET"/>
    <property type="match status" value="1"/>
</dbReference>
<feature type="transmembrane region" description="Helical" evidence="1">
    <location>
        <begin position="20"/>
        <end position="38"/>
    </location>
</feature>
<dbReference type="OrthoDB" id="279507at2"/>
<dbReference type="SUPFAM" id="SSF82199">
    <property type="entry name" value="SET domain"/>
    <property type="match status" value="1"/>
</dbReference>
<accession>Q3AQH3</accession>
<keyword evidence="1" id="KW-1133">Transmembrane helix</keyword>
<dbReference type="Gene3D" id="2.170.270.10">
    <property type="entry name" value="SET domain"/>
    <property type="match status" value="1"/>
</dbReference>
<dbReference type="EMBL" id="CP000108">
    <property type="protein sequence ID" value="ABB28752.1"/>
    <property type="molecule type" value="Genomic_DNA"/>
</dbReference>
<evidence type="ECO:0000259" key="2">
    <source>
        <dbReference type="PROSITE" id="PS50280"/>
    </source>
</evidence>
<dbReference type="SMART" id="SM00317">
    <property type="entry name" value="SET"/>
    <property type="match status" value="1"/>
</dbReference>
<dbReference type="eggNOG" id="COG2940">
    <property type="taxonomic scope" value="Bacteria"/>
</dbReference>
<name>Q3AQH3_CHLCH</name>
<dbReference type="InterPro" id="IPR001214">
    <property type="entry name" value="SET_dom"/>
</dbReference>
<keyword evidence="1" id="KW-0812">Transmembrane</keyword>
<keyword evidence="1" id="KW-0472">Membrane</keyword>